<dbReference type="EMBL" id="JAHWGI010000121">
    <property type="protein sequence ID" value="KAK3909771.1"/>
    <property type="molecule type" value="Genomic_DNA"/>
</dbReference>
<proteinExistence type="predicted"/>
<dbReference type="Proteomes" id="UP001219518">
    <property type="component" value="Unassembled WGS sequence"/>
</dbReference>
<gene>
    <name evidence="1" type="ORF">KUF71_019780</name>
</gene>
<reference evidence="1" key="2">
    <citation type="journal article" date="2023" name="BMC Genomics">
        <title>Pest status, molecular evolution, and epigenetic factors derived from the genome assembly of Frankliniella fusca, a thysanopteran phytovirus vector.</title>
        <authorList>
            <person name="Catto M.A."/>
            <person name="Labadie P.E."/>
            <person name="Jacobson A.L."/>
            <person name="Kennedy G.G."/>
            <person name="Srinivasan R."/>
            <person name="Hunt B.G."/>
        </authorList>
    </citation>
    <scope>NUCLEOTIDE SEQUENCE</scope>
    <source>
        <strain evidence="1">PL_HMW_Pooled</strain>
    </source>
</reference>
<name>A0AAE1L7Q3_9NEOP</name>
<evidence type="ECO:0000313" key="1">
    <source>
        <dbReference type="EMBL" id="KAK3909771.1"/>
    </source>
</evidence>
<organism evidence="1 2">
    <name type="scientific">Frankliniella fusca</name>
    <dbReference type="NCBI Taxonomy" id="407009"/>
    <lineage>
        <taxon>Eukaryota</taxon>
        <taxon>Metazoa</taxon>
        <taxon>Ecdysozoa</taxon>
        <taxon>Arthropoda</taxon>
        <taxon>Hexapoda</taxon>
        <taxon>Insecta</taxon>
        <taxon>Pterygota</taxon>
        <taxon>Neoptera</taxon>
        <taxon>Paraneoptera</taxon>
        <taxon>Thysanoptera</taxon>
        <taxon>Terebrantia</taxon>
        <taxon>Thripoidea</taxon>
        <taxon>Thripidae</taxon>
        <taxon>Frankliniella</taxon>
    </lineage>
</organism>
<dbReference type="AlphaFoldDB" id="A0AAE1L7Q3"/>
<protein>
    <submittedName>
        <fullName evidence="1">Mannitol-1-phosphate 5-dehydrogenase</fullName>
    </submittedName>
</protein>
<reference evidence="1" key="1">
    <citation type="submission" date="2021-07" db="EMBL/GenBank/DDBJ databases">
        <authorList>
            <person name="Catto M.A."/>
            <person name="Jacobson A."/>
            <person name="Kennedy G."/>
            <person name="Labadie P."/>
            <person name="Hunt B.G."/>
            <person name="Srinivasan R."/>
        </authorList>
    </citation>
    <scope>NUCLEOTIDE SEQUENCE</scope>
    <source>
        <strain evidence="1">PL_HMW_Pooled</strain>
        <tissue evidence="1">Head</tissue>
    </source>
</reference>
<keyword evidence="2" id="KW-1185">Reference proteome</keyword>
<sequence length="73" mass="8418">MDEYKPMDTKQREKCHKAETKSNVSALLKQADYVALTTYTWTSDAHDSYMSLTCLFVDKSCSVNTNVYIVHFD</sequence>
<comment type="caution">
    <text evidence="1">The sequence shown here is derived from an EMBL/GenBank/DDBJ whole genome shotgun (WGS) entry which is preliminary data.</text>
</comment>
<evidence type="ECO:0000313" key="2">
    <source>
        <dbReference type="Proteomes" id="UP001219518"/>
    </source>
</evidence>
<accession>A0AAE1L7Q3</accession>